<dbReference type="PANTHER" id="PTHR34069">
    <property type="entry name" value="3-OXOACYL-[ACYL-CARRIER-PROTEIN] SYNTHASE 3"/>
    <property type="match status" value="1"/>
</dbReference>
<dbReference type="Pfam" id="PF08545">
    <property type="entry name" value="ACP_syn_III"/>
    <property type="match status" value="1"/>
</dbReference>
<dbReference type="EC" id="2.3.1.180" evidence="9"/>
<feature type="domain" description="Beta-ketoacyl-[acyl-carrier-protein] synthase III C-terminal" evidence="10">
    <location>
        <begin position="236"/>
        <end position="324"/>
    </location>
</feature>
<dbReference type="NCBIfam" id="NF006829">
    <property type="entry name" value="PRK09352.1"/>
    <property type="match status" value="1"/>
</dbReference>
<dbReference type="GO" id="GO:0044550">
    <property type="term" value="P:secondary metabolite biosynthetic process"/>
    <property type="evidence" value="ECO:0007669"/>
    <property type="project" value="TreeGrafter"/>
</dbReference>
<dbReference type="STRING" id="89059.LAC1533_1527"/>
<keyword evidence="5 9" id="KW-0276">Fatty acid metabolism</keyword>
<dbReference type="InterPro" id="IPR004655">
    <property type="entry name" value="FabH"/>
</dbReference>
<dbReference type="InterPro" id="IPR013751">
    <property type="entry name" value="ACP_syn_III_N"/>
</dbReference>
<keyword evidence="4 9" id="KW-0808">Transferase</keyword>
<feature type="active site" evidence="9">
    <location>
        <position position="252"/>
    </location>
</feature>
<dbReference type="Pfam" id="PF08541">
    <property type="entry name" value="ACP_syn_III_C"/>
    <property type="match status" value="1"/>
</dbReference>
<keyword evidence="7 9" id="KW-0275">Fatty acid biosynthesis</keyword>
<dbReference type="NCBIfam" id="TIGR00747">
    <property type="entry name" value="fabH"/>
    <property type="match status" value="1"/>
</dbReference>
<evidence type="ECO:0000256" key="3">
    <source>
        <dbReference type="ARBA" id="ARBA00022516"/>
    </source>
</evidence>
<evidence type="ECO:0000256" key="7">
    <source>
        <dbReference type="ARBA" id="ARBA00023160"/>
    </source>
</evidence>
<evidence type="ECO:0000259" key="10">
    <source>
        <dbReference type="Pfam" id="PF08541"/>
    </source>
</evidence>
<comment type="catalytic activity">
    <reaction evidence="9">
        <text>malonyl-[ACP] + acetyl-CoA + H(+) = 3-oxobutanoyl-[ACP] + CO2 + CoA</text>
        <dbReference type="Rhea" id="RHEA:12080"/>
        <dbReference type="Rhea" id="RHEA-COMP:9623"/>
        <dbReference type="Rhea" id="RHEA-COMP:9625"/>
        <dbReference type="ChEBI" id="CHEBI:15378"/>
        <dbReference type="ChEBI" id="CHEBI:16526"/>
        <dbReference type="ChEBI" id="CHEBI:57287"/>
        <dbReference type="ChEBI" id="CHEBI:57288"/>
        <dbReference type="ChEBI" id="CHEBI:78449"/>
        <dbReference type="ChEBI" id="CHEBI:78450"/>
        <dbReference type="EC" id="2.3.1.180"/>
    </reaction>
</comment>
<comment type="pathway">
    <text evidence="9">Lipid metabolism; fatty acid biosynthesis.</text>
</comment>
<evidence type="ECO:0000256" key="6">
    <source>
        <dbReference type="ARBA" id="ARBA00023098"/>
    </source>
</evidence>
<comment type="caution">
    <text evidence="12">The sequence shown here is derived from an EMBL/GenBank/DDBJ whole genome shotgun (WGS) entry which is preliminary data.</text>
</comment>
<feature type="region of interest" description="ACP-binding" evidence="9">
    <location>
        <begin position="253"/>
        <end position="257"/>
    </location>
</feature>
<feature type="active site" evidence="9">
    <location>
        <position position="112"/>
    </location>
</feature>
<dbReference type="GO" id="GO:0006633">
    <property type="term" value="P:fatty acid biosynthetic process"/>
    <property type="evidence" value="ECO:0007669"/>
    <property type="project" value="UniProtKB-UniRule"/>
</dbReference>
<keyword evidence="8 9" id="KW-0012">Acyltransferase</keyword>
<evidence type="ECO:0000313" key="12">
    <source>
        <dbReference type="EMBL" id="KRN86873.1"/>
    </source>
</evidence>
<dbReference type="InterPro" id="IPR016039">
    <property type="entry name" value="Thiolase-like"/>
</dbReference>
<dbReference type="Gene3D" id="3.40.47.10">
    <property type="match status" value="1"/>
</dbReference>
<evidence type="ECO:0000313" key="13">
    <source>
        <dbReference type="Proteomes" id="UP000051491"/>
    </source>
</evidence>
<dbReference type="GO" id="GO:0005737">
    <property type="term" value="C:cytoplasm"/>
    <property type="evidence" value="ECO:0007669"/>
    <property type="project" value="UniProtKB-SubCell"/>
</dbReference>
<name>A0A0R2KBJ6_9LACO</name>
<accession>A0A0R2KBJ6</accession>
<comment type="subunit">
    <text evidence="9">Homodimer.</text>
</comment>
<dbReference type="OrthoDB" id="9815506at2"/>
<evidence type="ECO:0000256" key="4">
    <source>
        <dbReference type="ARBA" id="ARBA00022679"/>
    </source>
</evidence>
<evidence type="ECO:0000259" key="11">
    <source>
        <dbReference type="Pfam" id="PF08545"/>
    </source>
</evidence>
<feature type="active site" evidence="9">
    <location>
        <position position="282"/>
    </location>
</feature>
<dbReference type="InterPro" id="IPR013747">
    <property type="entry name" value="ACP_syn_III_C"/>
</dbReference>
<dbReference type="GO" id="GO:0033818">
    <property type="term" value="F:beta-ketoacyl-acyl-carrier-protein synthase III activity"/>
    <property type="evidence" value="ECO:0007669"/>
    <property type="project" value="UniProtKB-UniRule"/>
</dbReference>
<dbReference type="UniPathway" id="UPA00094"/>
<comment type="domain">
    <text evidence="9">The last Arg residue of the ACP-binding site is essential for the weak association between ACP/AcpP and FabH.</text>
</comment>
<reference evidence="12 13" key="1">
    <citation type="journal article" date="2015" name="Genome Announc.">
        <title>Expanding the biotechnology potential of lactobacilli through comparative genomics of 213 strains and associated genera.</title>
        <authorList>
            <person name="Sun Z."/>
            <person name="Harris H.M."/>
            <person name="McCann A."/>
            <person name="Guo C."/>
            <person name="Argimon S."/>
            <person name="Zhang W."/>
            <person name="Yang X."/>
            <person name="Jeffery I.B."/>
            <person name="Cooney J.C."/>
            <person name="Kagawa T.F."/>
            <person name="Liu W."/>
            <person name="Song Y."/>
            <person name="Salvetti E."/>
            <person name="Wrobel A."/>
            <person name="Rasinkangas P."/>
            <person name="Parkhill J."/>
            <person name="Rea M.C."/>
            <person name="O'Sullivan O."/>
            <person name="Ritari J."/>
            <person name="Douillard F.P."/>
            <person name="Paul Ross R."/>
            <person name="Yang R."/>
            <person name="Briner A.E."/>
            <person name="Felis G.E."/>
            <person name="de Vos W.M."/>
            <person name="Barrangou R."/>
            <person name="Klaenhammer T.R."/>
            <person name="Caufield P.W."/>
            <person name="Cui Y."/>
            <person name="Zhang H."/>
            <person name="O'Toole P.W."/>
        </authorList>
    </citation>
    <scope>NUCLEOTIDE SEQUENCE [LARGE SCALE GENOMIC DNA]</scope>
    <source>
        <strain evidence="12 13">DSM 15353</strain>
    </source>
</reference>
<dbReference type="EMBL" id="JQBK01000012">
    <property type="protein sequence ID" value="KRN86873.1"/>
    <property type="molecule type" value="Genomic_DNA"/>
</dbReference>
<sequence>MGKIRIVETASYVPSKTVSNDELSHLMDTSDEWISARTGIKRRHISIGENTSDLCTKVAQRLLDQSGWSAESLDMIIVATMSPDSYTPSTAAIVQGNIAASKAFCFDISAACSGFVYGLDVAARFLAGKKAMRTMLIGGEVLSKVIDWQDRSTAVLFGDGAAGVLLENKQTAASEILASVLKTYGTQHDKLAAGKTMPLSEFPPKESTVLHPFEMDGQAVYKFATHAVPESINEACDQAEISVEDVDLFVLHQANARIVKAISKRMKQPQDKFPINIAEYGNTSAASEPLLLDELVKKEQLKRGQIVVLSGFGGGLTVGTQVIKF</sequence>
<evidence type="ECO:0000256" key="2">
    <source>
        <dbReference type="ARBA" id="ARBA00022490"/>
    </source>
</evidence>
<evidence type="ECO:0000256" key="5">
    <source>
        <dbReference type="ARBA" id="ARBA00022832"/>
    </source>
</evidence>
<keyword evidence="2 9" id="KW-0963">Cytoplasm</keyword>
<proteinExistence type="inferred from homology"/>
<dbReference type="AlphaFoldDB" id="A0A0R2KBJ6"/>
<protein>
    <recommendedName>
        <fullName evidence="9">Beta-ketoacyl-[acyl-carrier-protein] synthase III</fullName>
        <shortName evidence="9">Beta-ketoacyl-ACP synthase III</shortName>
        <shortName evidence="9">KAS III</shortName>
        <ecNumber evidence="9">2.3.1.180</ecNumber>
    </recommendedName>
    <alternativeName>
        <fullName evidence="9">3-oxoacyl-[acyl-carrier-protein] synthase 3</fullName>
    </alternativeName>
    <alternativeName>
        <fullName evidence="9">3-oxoacyl-[acyl-carrier-protein] synthase III</fullName>
    </alternativeName>
</protein>
<keyword evidence="9" id="KW-0511">Multifunctional enzyme</keyword>
<comment type="function">
    <text evidence="9">Catalyzes the condensation reaction of fatty acid synthesis by the addition to an acyl acceptor of two carbons from malonyl-ACP. Catalyzes the first condensation reaction which initiates fatty acid synthesis and may therefore play a role in governing the total rate of fatty acid production. Possesses both acetoacetyl-ACP synthase and acetyl transacylase activities. Its substrate specificity determines the biosynthesis of branched-chain and/or straight-chain of fatty acids.</text>
</comment>
<dbReference type="PATRIC" id="fig|89059.3.peg.307"/>
<organism evidence="12 13">
    <name type="scientific">Ligilactobacillus acidipiscis</name>
    <dbReference type="NCBI Taxonomy" id="89059"/>
    <lineage>
        <taxon>Bacteria</taxon>
        <taxon>Bacillati</taxon>
        <taxon>Bacillota</taxon>
        <taxon>Bacilli</taxon>
        <taxon>Lactobacillales</taxon>
        <taxon>Lactobacillaceae</taxon>
        <taxon>Ligilactobacillus</taxon>
    </lineage>
</organism>
<dbReference type="GO" id="GO:0004315">
    <property type="term" value="F:3-oxoacyl-[acyl-carrier-protein] synthase activity"/>
    <property type="evidence" value="ECO:0007669"/>
    <property type="project" value="InterPro"/>
</dbReference>
<keyword evidence="3 9" id="KW-0444">Lipid biosynthesis</keyword>
<keyword evidence="6 9" id="KW-0443">Lipid metabolism</keyword>
<dbReference type="RefSeq" id="WP_010499051.1">
    <property type="nucleotide sequence ID" value="NZ_JBHUGU010000002.1"/>
</dbReference>
<dbReference type="SUPFAM" id="SSF53901">
    <property type="entry name" value="Thiolase-like"/>
    <property type="match status" value="1"/>
</dbReference>
<dbReference type="HAMAP" id="MF_01815">
    <property type="entry name" value="FabH"/>
    <property type="match status" value="1"/>
</dbReference>
<evidence type="ECO:0000256" key="1">
    <source>
        <dbReference type="ARBA" id="ARBA00008642"/>
    </source>
</evidence>
<feature type="domain" description="Beta-ketoacyl-[acyl-carrier-protein] synthase III N-terminal" evidence="11">
    <location>
        <begin position="106"/>
        <end position="185"/>
    </location>
</feature>
<dbReference type="PANTHER" id="PTHR34069:SF2">
    <property type="entry name" value="BETA-KETOACYL-[ACYL-CARRIER-PROTEIN] SYNTHASE III"/>
    <property type="match status" value="1"/>
</dbReference>
<comment type="subcellular location">
    <subcellularLocation>
        <location evidence="9">Cytoplasm</location>
    </subcellularLocation>
</comment>
<evidence type="ECO:0000256" key="9">
    <source>
        <dbReference type="HAMAP-Rule" id="MF_01815"/>
    </source>
</evidence>
<comment type="similarity">
    <text evidence="1 9">Belongs to the thiolase-like superfamily. FabH family.</text>
</comment>
<dbReference type="Proteomes" id="UP000051491">
    <property type="component" value="Unassembled WGS sequence"/>
</dbReference>
<dbReference type="CDD" id="cd00830">
    <property type="entry name" value="KAS_III"/>
    <property type="match status" value="1"/>
</dbReference>
<gene>
    <name evidence="9" type="primary">fabH</name>
    <name evidence="12" type="ORF">IV43_GL000302</name>
</gene>
<evidence type="ECO:0000256" key="8">
    <source>
        <dbReference type="ARBA" id="ARBA00023315"/>
    </source>
</evidence>